<keyword evidence="3" id="KW-1185">Reference proteome</keyword>
<gene>
    <name evidence="2" type="ORF">POM88_003585</name>
</gene>
<sequence length="103" mass="11513">MPQTFHFLTEGRYDFGGIIRDHMGFFVAGISGLREGIVLAEVAEVVALNEVLSWMKNDSIRVQQIETDCLVLVQTIRSKMVMTSIFGGVFEDCKQLLDSLSNV</sequence>
<dbReference type="AlphaFoldDB" id="A0AAD8N6Z8"/>
<comment type="caution">
    <text evidence="2">The sequence shown here is derived from an EMBL/GenBank/DDBJ whole genome shotgun (WGS) entry which is preliminary data.</text>
</comment>
<reference evidence="2" key="2">
    <citation type="submission" date="2023-05" db="EMBL/GenBank/DDBJ databases">
        <authorList>
            <person name="Schelkunov M.I."/>
        </authorList>
    </citation>
    <scope>NUCLEOTIDE SEQUENCE</scope>
    <source>
        <strain evidence="2">Hsosn_3</strain>
        <tissue evidence="2">Leaf</tissue>
    </source>
</reference>
<dbReference type="EMBL" id="JAUIZM010000001">
    <property type="protein sequence ID" value="KAK1403980.1"/>
    <property type="molecule type" value="Genomic_DNA"/>
</dbReference>
<dbReference type="Proteomes" id="UP001237642">
    <property type="component" value="Unassembled WGS sequence"/>
</dbReference>
<reference evidence="2" key="1">
    <citation type="submission" date="2023-02" db="EMBL/GenBank/DDBJ databases">
        <title>Genome of toxic invasive species Heracleum sosnowskyi carries increased number of genes despite the absence of recent whole-genome duplications.</title>
        <authorList>
            <person name="Schelkunov M."/>
            <person name="Shtratnikova V."/>
            <person name="Makarenko M."/>
            <person name="Klepikova A."/>
            <person name="Omelchenko D."/>
            <person name="Novikova G."/>
            <person name="Obukhova E."/>
            <person name="Bogdanov V."/>
            <person name="Penin A."/>
            <person name="Logacheva M."/>
        </authorList>
    </citation>
    <scope>NUCLEOTIDE SEQUENCE</scope>
    <source>
        <strain evidence="2">Hsosn_3</strain>
        <tissue evidence="2">Leaf</tissue>
    </source>
</reference>
<accession>A0AAD8N6Z8</accession>
<evidence type="ECO:0000259" key="1">
    <source>
        <dbReference type="Pfam" id="PF13456"/>
    </source>
</evidence>
<dbReference type="PANTHER" id="PTHR47723">
    <property type="entry name" value="OS05G0353850 PROTEIN"/>
    <property type="match status" value="1"/>
</dbReference>
<dbReference type="PANTHER" id="PTHR47723:SF19">
    <property type="entry name" value="POLYNUCLEOTIDYL TRANSFERASE, RIBONUCLEASE H-LIKE SUPERFAMILY PROTEIN"/>
    <property type="match status" value="1"/>
</dbReference>
<feature type="domain" description="RNase H type-1" evidence="1">
    <location>
        <begin position="14"/>
        <end position="103"/>
    </location>
</feature>
<dbReference type="InterPro" id="IPR053151">
    <property type="entry name" value="RNase_H-like"/>
</dbReference>
<dbReference type="Pfam" id="PF13456">
    <property type="entry name" value="RVT_3"/>
    <property type="match status" value="1"/>
</dbReference>
<proteinExistence type="predicted"/>
<dbReference type="GO" id="GO:0004523">
    <property type="term" value="F:RNA-DNA hybrid ribonuclease activity"/>
    <property type="evidence" value="ECO:0007669"/>
    <property type="project" value="InterPro"/>
</dbReference>
<dbReference type="GO" id="GO:0003676">
    <property type="term" value="F:nucleic acid binding"/>
    <property type="evidence" value="ECO:0007669"/>
    <property type="project" value="InterPro"/>
</dbReference>
<dbReference type="InterPro" id="IPR002156">
    <property type="entry name" value="RNaseH_domain"/>
</dbReference>
<name>A0AAD8N6Z8_9APIA</name>
<evidence type="ECO:0000313" key="3">
    <source>
        <dbReference type="Proteomes" id="UP001237642"/>
    </source>
</evidence>
<evidence type="ECO:0000313" key="2">
    <source>
        <dbReference type="EMBL" id="KAK1403980.1"/>
    </source>
</evidence>
<organism evidence="2 3">
    <name type="scientific">Heracleum sosnowskyi</name>
    <dbReference type="NCBI Taxonomy" id="360622"/>
    <lineage>
        <taxon>Eukaryota</taxon>
        <taxon>Viridiplantae</taxon>
        <taxon>Streptophyta</taxon>
        <taxon>Embryophyta</taxon>
        <taxon>Tracheophyta</taxon>
        <taxon>Spermatophyta</taxon>
        <taxon>Magnoliopsida</taxon>
        <taxon>eudicotyledons</taxon>
        <taxon>Gunneridae</taxon>
        <taxon>Pentapetalae</taxon>
        <taxon>asterids</taxon>
        <taxon>campanulids</taxon>
        <taxon>Apiales</taxon>
        <taxon>Apiaceae</taxon>
        <taxon>Apioideae</taxon>
        <taxon>apioid superclade</taxon>
        <taxon>Tordylieae</taxon>
        <taxon>Tordyliinae</taxon>
        <taxon>Heracleum</taxon>
    </lineage>
</organism>
<protein>
    <recommendedName>
        <fullName evidence="1">RNase H type-1 domain-containing protein</fullName>
    </recommendedName>
</protein>